<dbReference type="InterPro" id="IPR014867">
    <property type="entry name" value="Spore_coat_CotH_CotH2/3/7"/>
</dbReference>
<dbReference type="Pfam" id="PF08757">
    <property type="entry name" value="CotH"/>
    <property type="match status" value="1"/>
</dbReference>
<sequence length="597" mass="66501">MVKTADNTKNIKGKEKLRLNIFSGKKISVIFAFTVLIFSCGCIGAGNEGDIASPDSGLTDSSLTSTEPSWEKDDPSHGNKADPDYSVVFPDDEVQVINITISPENWQEMLDNMTEIYGEFGNSDSKSMPGGNNGDGNFGAGNIPEDFSAKNHGSEMVNPGDPADRQNGGMPEGGPDGMIDEATPVYVRSDVTFEGLEWEDVGIRFKGQMTLRSSWSEGNNKISFKLNFDKFEDENPAIKNQRFYGFDELNLQSGYGDDSLMRDMIVPSIFRDSGVPAPYTAFYRVYVDYGEGPVYFGLYTMVESIEDTVTETQFEDDSGNVYKPQGDGATFAEGTFDTEAFEKKTNEDEADWTDVESLYEILNSDLRTKDPQQWREDLESVLNVDEFLRWLATNTVIQNWDTYGGNCRNFYLYTDPSDGRITWVPWDNNFALRDGMAGNEGELPAENPVLMENMAGFQADSVAENPRQGGFFPGNEGGNGQAAGDGRGGTGKSLSLSLDDAGDNWPLIRYIADDPVYYGKYLDYLEMVANDSFEPEKMEELYTRYHSMIEPYVTGENGETEGYTHLESPEDFAESLNELIEHTYSRYNAVMEFISGQ</sequence>
<keyword evidence="2" id="KW-1133">Transmembrane helix</keyword>
<dbReference type="EMBL" id="CM001436">
    <property type="protein sequence ID" value="EHQ36560.1"/>
    <property type="molecule type" value="Genomic_DNA"/>
</dbReference>
<organism evidence="3 4">
    <name type="scientific">Methanoplanus limicola DSM 2279</name>
    <dbReference type="NCBI Taxonomy" id="937775"/>
    <lineage>
        <taxon>Archaea</taxon>
        <taxon>Methanobacteriati</taxon>
        <taxon>Methanobacteriota</taxon>
        <taxon>Stenosarchaea group</taxon>
        <taxon>Methanomicrobia</taxon>
        <taxon>Methanomicrobiales</taxon>
        <taxon>Methanomicrobiaceae</taxon>
        <taxon>Methanoplanus</taxon>
    </lineage>
</organism>
<keyword evidence="2" id="KW-0812">Transmembrane</keyword>
<feature type="region of interest" description="Disordered" evidence="1">
    <location>
        <begin position="465"/>
        <end position="495"/>
    </location>
</feature>
<evidence type="ECO:0000313" key="3">
    <source>
        <dbReference type="EMBL" id="EHQ36560.1"/>
    </source>
</evidence>
<feature type="compositionally biased region" description="Gly residues" evidence="1">
    <location>
        <begin position="471"/>
        <end position="491"/>
    </location>
</feature>
<keyword evidence="2" id="KW-0472">Membrane</keyword>
<dbReference type="PATRIC" id="fig|937775.9.peg.2836"/>
<dbReference type="PANTHER" id="PTHR40050">
    <property type="entry name" value="INNER SPORE COAT PROTEIN H"/>
    <property type="match status" value="1"/>
</dbReference>
<proteinExistence type="predicted"/>
<evidence type="ECO:0000256" key="2">
    <source>
        <dbReference type="SAM" id="Phobius"/>
    </source>
</evidence>
<gene>
    <name evidence="3" type="ORF">Metlim_2515</name>
</gene>
<dbReference type="InParanoid" id="H1Z3T8"/>
<dbReference type="Proteomes" id="UP000005741">
    <property type="component" value="Chromosome"/>
</dbReference>
<dbReference type="HOGENOM" id="CLU_034916_0_0_2"/>
<evidence type="ECO:0000256" key="1">
    <source>
        <dbReference type="SAM" id="MobiDB-lite"/>
    </source>
</evidence>
<evidence type="ECO:0000313" key="4">
    <source>
        <dbReference type="Proteomes" id="UP000005741"/>
    </source>
</evidence>
<feature type="compositionally biased region" description="Basic and acidic residues" evidence="1">
    <location>
        <begin position="69"/>
        <end position="83"/>
    </location>
</feature>
<feature type="compositionally biased region" description="Low complexity" evidence="1">
    <location>
        <begin position="54"/>
        <end position="66"/>
    </location>
</feature>
<keyword evidence="4" id="KW-1185">Reference proteome</keyword>
<dbReference type="AlphaFoldDB" id="H1Z3T8"/>
<dbReference type="STRING" id="937775.Metlim_2515"/>
<protein>
    <submittedName>
        <fullName evidence="3">Spore coat protein CotH</fullName>
    </submittedName>
</protein>
<feature type="transmembrane region" description="Helical" evidence="2">
    <location>
        <begin position="27"/>
        <end position="46"/>
    </location>
</feature>
<feature type="region of interest" description="Disordered" evidence="1">
    <location>
        <begin position="54"/>
        <end position="86"/>
    </location>
</feature>
<reference evidence="3 4" key="1">
    <citation type="submission" date="2011-10" db="EMBL/GenBank/DDBJ databases">
        <title>The Improved High-Quality Draft genome of Methanoplanus limicola DSM 2279.</title>
        <authorList>
            <consortium name="US DOE Joint Genome Institute (JGI-PGF)"/>
            <person name="Lucas S."/>
            <person name="Copeland A."/>
            <person name="Lapidus A."/>
            <person name="Glavina del Rio T."/>
            <person name="Dalin E."/>
            <person name="Tice H."/>
            <person name="Bruce D."/>
            <person name="Goodwin L."/>
            <person name="Pitluck S."/>
            <person name="Peters L."/>
            <person name="Mikhailova N."/>
            <person name="Lu M."/>
            <person name="Kyrpides N."/>
            <person name="Mavromatis K."/>
            <person name="Ivanova N."/>
            <person name="Markowitz V."/>
            <person name="Cheng J.-F."/>
            <person name="Hugenholtz P."/>
            <person name="Woyke T."/>
            <person name="Wu D."/>
            <person name="Wirth R."/>
            <person name="Brambilla E.-M."/>
            <person name="Klenk H.-P."/>
            <person name="Eisen J.A."/>
        </authorList>
    </citation>
    <scope>NUCLEOTIDE SEQUENCE [LARGE SCALE GENOMIC DNA]</scope>
    <source>
        <strain evidence="3 4">DSM 2279</strain>
    </source>
</reference>
<dbReference type="PANTHER" id="PTHR40050:SF1">
    <property type="entry name" value="INNER SPORE COAT PROTEIN H"/>
    <property type="match status" value="1"/>
</dbReference>
<name>H1Z3T8_9EURY</name>
<accession>H1Z3T8</accession>